<keyword evidence="2" id="KW-1185">Reference proteome</keyword>
<protein>
    <recommendedName>
        <fullName evidence="3">Cytoplasmic protein</fullName>
    </recommendedName>
</protein>
<evidence type="ECO:0000313" key="2">
    <source>
        <dbReference type="Proteomes" id="UP000642571"/>
    </source>
</evidence>
<dbReference type="Pfam" id="PF07308">
    <property type="entry name" value="DUF1456"/>
    <property type="match status" value="2"/>
</dbReference>
<reference evidence="2" key="1">
    <citation type="journal article" date="2019" name="Int. J. Syst. Evol. Microbiol.">
        <title>The Global Catalogue of Microorganisms (GCM) 10K type strain sequencing project: providing services to taxonomists for standard genome sequencing and annotation.</title>
        <authorList>
            <consortium name="The Broad Institute Genomics Platform"/>
            <consortium name="The Broad Institute Genome Sequencing Center for Infectious Disease"/>
            <person name="Wu L."/>
            <person name="Ma J."/>
        </authorList>
    </citation>
    <scope>NUCLEOTIDE SEQUENCE [LARGE SCALE GENOMIC DNA]</scope>
    <source>
        <strain evidence="2">CGMCC 1.15353</strain>
    </source>
</reference>
<comment type="caution">
    <text evidence="1">The sequence shown here is derived from an EMBL/GenBank/DDBJ whole genome shotgun (WGS) entry which is preliminary data.</text>
</comment>
<sequence>MINNDRLIRLRYALDLKNDEMVEIFELGGMTVTKEEVGEMLTKPNDSYSDDLEEAEETVDDETVERFLNGLIIYKRGKQEPKPGQPERPELSGDEWINNVLLKKLRIALKLTSEDMLEVFDQAGVHVTKGQLSALLRKKGHKHYKDCGDKFARSFLKGLTVRYRG</sequence>
<dbReference type="InterPro" id="IPR009921">
    <property type="entry name" value="YehS-like"/>
</dbReference>
<dbReference type="RefSeq" id="WP_188655460.1">
    <property type="nucleotide sequence ID" value="NZ_BMIN01000017.1"/>
</dbReference>
<dbReference type="PANTHER" id="PTHR37805:SF1">
    <property type="entry name" value="CYTOPLASMIC PROTEIN"/>
    <property type="match status" value="1"/>
</dbReference>
<name>A0ABQ1QBY2_9BACI</name>
<evidence type="ECO:0008006" key="3">
    <source>
        <dbReference type="Google" id="ProtNLM"/>
    </source>
</evidence>
<dbReference type="Proteomes" id="UP000642571">
    <property type="component" value="Unassembled WGS sequence"/>
</dbReference>
<dbReference type="PANTHER" id="PTHR37805">
    <property type="entry name" value="CYTOPLASMIC PROTEIN-RELATED"/>
    <property type="match status" value="1"/>
</dbReference>
<organism evidence="1 2">
    <name type="scientific">Pontibacillus salipaludis</name>
    <dbReference type="NCBI Taxonomy" id="1697394"/>
    <lineage>
        <taxon>Bacteria</taxon>
        <taxon>Bacillati</taxon>
        <taxon>Bacillota</taxon>
        <taxon>Bacilli</taxon>
        <taxon>Bacillales</taxon>
        <taxon>Bacillaceae</taxon>
        <taxon>Pontibacillus</taxon>
    </lineage>
</organism>
<dbReference type="EMBL" id="BMIN01000017">
    <property type="protein sequence ID" value="GGD22463.1"/>
    <property type="molecule type" value="Genomic_DNA"/>
</dbReference>
<proteinExistence type="predicted"/>
<gene>
    <name evidence="1" type="ORF">GCM10011389_32760</name>
</gene>
<evidence type="ECO:0000313" key="1">
    <source>
        <dbReference type="EMBL" id="GGD22463.1"/>
    </source>
</evidence>
<accession>A0ABQ1QBY2</accession>